<name>A0A8G0PGH6_9HYPO</name>
<dbReference type="EMBL" id="CP075865">
    <property type="protein sequence ID" value="QYS95688.1"/>
    <property type="molecule type" value="Genomic_DNA"/>
</dbReference>
<dbReference type="Proteomes" id="UP000826661">
    <property type="component" value="Chromosome II"/>
</dbReference>
<gene>
    <name evidence="1" type="ORF">H0G86_002963</name>
</gene>
<evidence type="ECO:0000313" key="1">
    <source>
        <dbReference type="EMBL" id="QYS95688.1"/>
    </source>
</evidence>
<dbReference type="AlphaFoldDB" id="A0A8G0PGH6"/>
<organism evidence="1 2">
    <name type="scientific">Trichoderma simmonsii</name>
    <dbReference type="NCBI Taxonomy" id="1491479"/>
    <lineage>
        <taxon>Eukaryota</taxon>
        <taxon>Fungi</taxon>
        <taxon>Dikarya</taxon>
        <taxon>Ascomycota</taxon>
        <taxon>Pezizomycotina</taxon>
        <taxon>Sordariomycetes</taxon>
        <taxon>Hypocreomycetidae</taxon>
        <taxon>Hypocreales</taxon>
        <taxon>Hypocreaceae</taxon>
        <taxon>Trichoderma</taxon>
    </lineage>
</organism>
<protein>
    <submittedName>
        <fullName evidence="1">Uncharacterized protein</fullName>
    </submittedName>
</protein>
<sequence>MSSRSPQTGPLPRPAPDPATAAGLLCLSSHPQRLPMLAFFRTRFDSASTRIVLVVLTWLLELRKPSGGWSYLRLINDEAAPRLGALRGDWFKCLDAGSPTGWMASYRQIKAVADLSSLGRDLTDISGFISLILA</sequence>
<evidence type="ECO:0000313" key="2">
    <source>
        <dbReference type="Proteomes" id="UP000826661"/>
    </source>
</evidence>
<keyword evidence="2" id="KW-1185">Reference proteome</keyword>
<reference evidence="1 2" key="1">
    <citation type="journal article" date="2021" name="BMC Genomics">
        <title>Telomere-to-telomere genome assembly of asparaginase-producing Trichoderma simmonsii.</title>
        <authorList>
            <person name="Chung D."/>
            <person name="Kwon Y.M."/>
            <person name="Yang Y."/>
        </authorList>
    </citation>
    <scope>NUCLEOTIDE SEQUENCE [LARGE SCALE GENOMIC DNA]</scope>
    <source>
        <strain evidence="1 2">GH-Sj1</strain>
    </source>
</reference>
<proteinExistence type="predicted"/>
<accession>A0A8G0PGH6</accession>